<dbReference type="InterPro" id="IPR003399">
    <property type="entry name" value="Mce/MlaD"/>
</dbReference>
<dbReference type="GO" id="GO:0051701">
    <property type="term" value="P:biological process involved in interaction with host"/>
    <property type="evidence" value="ECO:0007669"/>
    <property type="project" value="TreeGrafter"/>
</dbReference>
<dbReference type="RefSeq" id="WP_101467735.1">
    <property type="nucleotide sequence ID" value="NZ_PJMW01000002.1"/>
</dbReference>
<dbReference type="InterPro" id="IPR005693">
    <property type="entry name" value="Mce"/>
</dbReference>
<evidence type="ECO:0000313" key="3">
    <source>
        <dbReference type="EMBL" id="PKV82131.1"/>
    </source>
</evidence>
<dbReference type="InterPro" id="IPR024516">
    <property type="entry name" value="Mce_C"/>
</dbReference>
<dbReference type="PANTHER" id="PTHR33371:SF17">
    <property type="entry name" value="MCE-FAMILY PROTEIN MCE1B"/>
    <property type="match status" value="1"/>
</dbReference>
<sequence length="345" mass="36944">MSFRRSLIGLSLFLAVSLGLIWVTFVTLHRGVDGTTRTYSAIFSDVTGLRVGDDVRMAGVRVGRVDTIALVGNRAEVRFRVEEQQKVFGNTKASITYQNVIGQRYLGLSLADFGQPQELVPGGEIPLEHTEPSFDISVLLNGFEPLFGGLDPKQVDNVTGALITALQGDNTSLVLLIAQISTLAESVAGPDQVLGAVITNLSQVVGDLAAHSGSVSTLLTQSRSIIDGLSRHRDELMGSLTTVASVTGRLATVVDDVRPQLNEFLTREPGFTRHFEENKDGFAYLGFNLPALLKGLARVSQDGSFLNTYLCNMGVTFLPALATLVPTIVGLASPTGTIQQSPICR</sequence>
<evidence type="ECO:0000259" key="1">
    <source>
        <dbReference type="Pfam" id="PF02470"/>
    </source>
</evidence>
<proteinExistence type="predicted"/>
<accession>A0A2N3VKI8</accession>
<dbReference type="GO" id="GO:0005576">
    <property type="term" value="C:extracellular region"/>
    <property type="evidence" value="ECO:0007669"/>
    <property type="project" value="TreeGrafter"/>
</dbReference>
<protein>
    <submittedName>
        <fullName evidence="3">Phospholipid/cholesterol/gamma-HCH transport system substrate-binding protein</fullName>
    </submittedName>
</protein>
<evidence type="ECO:0000313" key="4">
    <source>
        <dbReference type="Proteomes" id="UP000233766"/>
    </source>
</evidence>
<dbReference type="Pfam" id="PF11887">
    <property type="entry name" value="Mce4_CUP1"/>
    <property type="match status" value="1"/>
</dbReference>
<gene>
    <name evidence="3" type="ORF">ATK86_6617</name>
</gene>
<name>A0A2N3VKI8_9NOCA</name>
<reference evidence="3 4" key="1">
    <citation type="submission" date="2017-12" db="EMBL/GenBank/DDBJ databases">
        <title>Sequencing the genomes of 1000 Actinobacteria strains.</title>
        <authorList>
            <person name="Klenk H.-P."/>
        </authorList>
    </citation>
    <scope>NUCLEOTIDE SEQUENCE [LARGE SCALE GENOMIC DNA]</scope>
    <source>
        <strain evidence="3 4">DSM 44489</strain>
    </source>
</reference>
<dbReference type="Proteomes" id="UP000233766">
    <property type="component" value="Unassembled WGS sequence"/>
</dbReference>
<dbReference type="Pfam" id="PF02470">
    <property type="entry name" value="MlaD"/>
    <property type="match status" value="1"/>
</dbReference>
<dbReference type="NCBIfam" id="TIGR00996">
    <property type="entry name" value="Mtu_fam_mce"/>
    <property type="match status" value="1"/>
</dbReference>
<dbReference type="OrthoDB" id="338143at2"/>
<evidence type="ECO:0000259" key="2">
    <source>
        <dbReference type="Pfam" id="PF11887"/>
    </source>
</evidence>
<feature type="domain" description="Mammalian cell entry C-terminal" evidence="2">
    <location>
        <begin position="116"/>
        <end position="277"/>
    </location>
</feature>
<dbReference type="AlphaFoldDB" id="A0A2N3VKI8"/>
<dbReference type="EMBL" id="PJMW01000002">
    <property type="protein sequence ID" value="PKV82131.1"/>
    <property type="molecule type" value="Genomic_DNA"/>
</dbReference>
<comment type="caution">
    <text evidence="3">The sequence shown here is derived from an EMBL/GenBank/DDBJ whole genome shotgun (WGS) entry which is preliminary data.</text>
</comment>
<keyword evidence="4" id="KW-1185">Reference proteome</keyword>
<feature type="domain" description="Mce/MlaD" evidence="1">
    <location>
        <begin position="36"/>
        <end position="109"/>
    </location>
</feature>
<dbReference type="InterPro" id="IPR052336">
    <property type="entry name" value="MlaD_Phospholipid_Transporter"/>
</dbReference>
<organism evidence="3 4">
    <name type="scientific">Nocardia fluminea</name>
    <dbReference type="NCBI Taxonomy" id="134984"/>
    <lineage>
        <taxon>Bacteria</taxon>
        <taxon>Bacillati</taxon>
        <taxon>Actinomycetota</taxon>
        <taxon>Actinomycetes</taxon>
        <taxon>Mycobacteriales</taxon>
        <taxon>Nocardiaceae</taxon>
        <taxon>Nocardia</taxon>
    </lineage>
</organism>
<dbReference type="PANTHER" id="PTHR33371">
    <property type="entry name" value="INTERMEMBRANE PHOSPHOLIPID TRANSPORT SYSTEM BINDING PROTEIN MLAD-RELATED"/>
    <property type="match status" value="1"/>
</dbReference>